<feature type="region of interest" description="Disordered" evidence="5">
    <location>
        <begin position="21"/>
        <end position="75"/>
    </location>
</feature>
<feature type="compositionally biased region" description="Pro residues" evidence="5">
    <location>
        <begin position="645"/>
        <end position="659"/>
    </location>
</feature>
<comment type="similarity">
    <text evidence="1">Belongs to the peptidase C48 family.</text>
</comment>
<feature type="region of interest" description="Disordered" evidence="5">
    <location>
        <begin position="463"/>
        <end position="598"/>
    </location>
</feature>
<proteinExistence type="inferred from homology"/>
<dbReference type="PROSITE" id="PS50600">
    <property type="entry name" value="ULP_PROTEASE"/>
    <property type="match status" value="1"/>
</dbReference>
<evidence type="ECO:0000256" key="4">
    <source>
        <dbReference type="ARBA" id="ARBA00022807"/>
    </source>
</evidence>
<dbReference type="InterPro" id="IPR003653">
    <property type="entry name" value="Peptidase_C48_C"/>
</dbReference>
<feature type="region of interest" description="Disordered" evidence="5">
    <location>
        <begin position="731"/>
        <end position="771"/>
    </location>
</feature>
<feature type="compositionally biased region" description="Polar residues" evidence="5">
    <location>
        <begin position="191"/>
        <end position="212"/>
    </location>
</feature>
<feature type="compositionally biased region" description="Polar residues" evidence="5">
    <location>
        <begin position="463"/>
        <end position="476"/>
    </location>
</feature>
<feature type="compositionally biased region" description="Low complexity" evidence="5">
    <location>
        <begin position="219"/>
        <end position="232"/>
    </location>
</feature>
<feature type="compositionally biased region" description="Polar residues" evidence="5">
    <location>
        <begin position="759"/>
        <end position="770"/>
    </location>
</feature>
<evidence type="ECO:0000313" key="7">
    <source>
        <dbReference type="EMBL" id="PGG96034.1"/>
    </source>
</evidence>
<dbReference type="EMBL" id="PDNC01000194">
    <property type="protein sequence ID" value="PGG96034.1"/>
    <property type="molecule type" value="Genomic_DNA"/>
</dbReference>
<sequence length="1025" mass="114823">MSRVLRRVLIQNFRAAQASTAEPIDTMDWEPTPQEEFLPHPAPLPQTTSETSHQQDQAAVSQPTVSQPPVSINDVEQDTYPQHLPIWRPNLVPRFVSEPVPERPQIYPQPKFTKPRHPFRKPLVNGFLDPQQHLTGVYRPPPGSQSSCIERLMSRERRPGKLIPRVPSSNRQAYFHNAVEPSETWNMLKQAEDSATQRQMAGLRSQSTTRRGNNPYPYTPSRSAARSTTSPNSRKRRIEAVDGYAHDEPRVSSDGQGGMHNHQQQAAAHITNIPESPIDTSMVDAPPYEGSLLQTSPIHGRTEDDISQIQRTPQHMPGTWPATPVSVRQIPIPPIEIFHLSEADSGYIRDQVALMSGALAGYPRTSSQGMVVPLSDGNVIPPTSPEHAYELRRLSNLQHVLQLAPNADFPVLKATRLVVETVSNKARWTCQGMVQVAVEIAGSAKRRAVDIYKALPRFIQRRINPQQQDTTNLRRASSTERHWRKARKLGMGQKKQGSSSPQVTFDEYEDATPPRPPRDMPASDLINHYRTPKEKTPAQALHTTSKNAIAKSAKVQKRKPNEKPKSKTKACRTLAQLSQEDVNKSAPPRAPKRGELVKGAWPNAIPRSAAALRAYHESFAKLRSRPIDEVSGMYVPERENWPPLSQVPPTTPPSSPPPTALTSPAEEPTCRPEESEPPKEGLPPSSPEYEGFLTSPLRPRREAKEVHWLESESPMGRPISSVRAYDPLSRVTSFQPHAPATAEESGRPASESMGKETPADQSVQHHQSLLRSPEVPYVKHLTANWEAKVDRAMALSDKSEVGTTPRGDPLTRKSLSTCYTKRQWLNDEVINAYLELIVDHARQEAGNSGRHDKPKYHAFSTYFFSNLRDKGYESVRRWATRAKIGGEKLLDVETVFVPIHDRDHWTLMVVRPAARTIEHFDSLGSPSLRHIATAKEWLRGELGDLFVEEEWRVLPSISPQQNNGSDCGVFLLTTAKLVSLGKPLRYGARDIPEIRKRIVAELMNGGFFGDFDPKQDEMVPVRSML</sequence>
<gene>
    <name evidence="7" type="ORF">GX51_08020</name>
</gene>
<comment type="caution">
    <text evidence="7">The sequence shown here is derived from an EMBL/GenBank/DDBJ whole genome shotgun (WGS) entry which is preliminary data.</text>
</comment>
<dbReference type="GO" id="GO:0005634">
    <property type="term" value="C:nucleus"/>
    <property type="evidence" value="ECO:0007669"/>
    <property type="project" value="TreeGrafter"/>
</dbReference>
<keyword evidence="2" id="KW-0645">Protease</keyword>
<evidence type="ECO:0000256" key="1">
    <source>
        <dbReference type="ARBA" id="ARBA00005234"/>
    </source>
</evidence>
<accession>A0A2B7WHH9</accession>
<dbReference type="GO" id="GO:0016926">
    <property type="term" value="P:protein desumoylation"/>
    <property type="evidence" value="ECO:0007669"/>
    <property type="project" value="TreeGrafter"/>
</dbReference>
<feature type="compositionally biased region" description="Basic and acidic residues" evidence="5">
    <location>
        <begin position="668"/>
        <end position="679"/>
    </location>
</feature>
<dbReference type="Proteomes" id="UP000224080">
    <property type="component" value="Unassembled WGS sequence"/>
</dbReference>
<organism evidence="7 8">
    <name type="scientific">Blastomyces parvus</name>
    <dbReference type="NCBI Taxonomy" id="2060905"/>
    <lineage>
        <taxon>Eukaryota</taxon>
        <taxon>Fungi</taxon>
        <taxon>Dikarya</taxon>
        <taxon>Ascomycota</taxon>
        <taxon>Pezizomycotina</taxon>
        <taxon>Eurotiomycetes</taxon>
        <taxon>Eurotiomycetidae</taxon>
        <taxon>Onygenales</taxon>
        <taxon>Ajellomycetaceae</taxon>
        <taxon>Blastomyces</taxon>
    </lineage>
</organism>
<dbReference type="Gene3D" id="3.40.395.10">
    <property type="entry name" value="Adenoviral Proteinase, Chain A"/>
    <property type="match status" value="1"/>
</dbReference>
<evidence type="ECO:0000256" key="3">
    <source>
        <dbReference type="ARBA" id="ARBA00022801"/>
    </source>
</evidence>
<feature type="domain" description="Ubiquitin-like protease family profile" evidence="6">
    <location>
        <begin position="808"/>
        <end position="978"/>
    </location>
</feature>
<dbReference type="SUPFAM" id="SSF54001">
    <property type="entry name" value="Cysteine proteinases"/>
    <property type="match status" value="1"/>
</dbReference>
<evidence type="ECO:0000256" key="5">
    <source>
        <dbReference type="SAM" id="MobiDB-lite"/>
    </source>
</evidence>
<dbReference type="PANTHER" id="PTHR12606">
    <property type="entry name" value="SENTRIN/SUMO-SPECIFIC PROTEASE"/>
    <property type="match status" value="1"/>
</dbReference>
<dbReference type="Pfam" id="PF02902">
    <property type="entry name" value="Peptidase_C48"/>
    <property type="match status" value="1"/>
</dbReference>
<evidence type="ECO:0000256" key="2">
    <source>
        <dbReference type="ARBA" id="ARBA00022670"/>
    </source>
</evidence>
<dbReference type="AlphaFoldDB" id="A0A2B7WHH9"/>
<evidence type="ECO:0000313" key="8">
    <source>
        <dbReference type="Proteomes" id="UP000224080"/>
    </source>
</evidence>
<reference evidence="7 8" key="1">
    <citation type="submission" date="2017-10" db="EMBL/GenBank/DDBJ databases">
        <title>Comparative genomics in systemic dimorphic fungi from Ajellomycetaceae.</title>
        <authorList>
            <person name="Munoz J.F."/>
            <person name="Mcewen J.G."/>
            <person name="Clay O.K."/>
            <person name="Cuomo C.A."/>
        </authorList>
    </citation>
    <scope>NUCLEOTIDE SEQUENCE [LARGE SCALE GENOMIC DNA]</scope>
    <source>
        <strain evidence="7 8">UAMH130</strain>
    </source>
</reference>
<feature type="compositionally biased region" description="Polar residues" evidence="5">
    <location>
        <begin position="45"/>
        <end position="70"/>
    </location>
</feature>
<keyword evidence="4" id="KW-0788">Thiol protease</keyword>
<keyword evidence="3" id="KW-0378">Hydrolase</keyword>
<protein>
    <recommendedName>
        <fullName evidence="6">Ubiquitin-like protease family profile domain-containing protein</fullName>
    </recommendedName>
</protein>
<dbReference type="PANTHER" id="PTHR12606:SF141">
    <property type="entry name" value="GH15225P-RELATED"/>
    <property type="match status" value="1"/>
</dbReference>
<dbReference type="GO" id="GO:0016929">
    <property type="term" value="F:deSUMOylase activity"/>
    <property type="evidence" value="ECO:0007669"/>
    <property type="project" value="TreeGrafter"/>
</dbReference>
<dbReference type="GO" id="GO:0006508">
    <property type="term" value="P:proteolysis"/>
    <property type="evidence" value="ECO:0007669"/>
    <property type="project" value="UniProtKB-KW"/>
</dbReference>
<feature type="compositionally biased region" description="Basic and acidic residues" evidence="5">
    <location>
        <begin position="238"/>
        <end position="251"/>
    </location>
</feature>
<name>A0A2B7WHH9_9EURO</name>
<dbReference type="STRING" id="2060905.A0A2B7WHH9"/>
<feature type="region of interest" description="Disordered" evidence="5">
    <location>
        <begin position="191"/>
        <end position="260"/>
    </location>
</feature>
<dbReference type="OrthoDB" id="1939479at2759"/>
<keyword evidence="8" id="KW-1185">Reference proteome</keyword>
<feature type="region of interest" description="Disordered" evidence="5">
    <location>
        <begin position="638"/>
        <end position="697"/>
    </location>
</feature>
<evidence type="ECO:0000259" key="6">
    <source>
        <dbReference type="PROSITE" id="PS50600"/>
    </source>
</evidence>
<dbReference type="InterPro" id="IPR038765">
    <property type="entry name" value="Papain-like_cys_pep_sf"/>
</dbReference>